<dbReference type="Gene3D" id="3.40.50.720">
    <property type="entry name" value="NAD(P)-binding Rossmann-like Domain"/>
    <property type="match status" value="1"/>
</dbReference>
<dbReference type="Proteomes" id="UP000176998">
    <property type="component" value="Unassembled WGS sequence"/>
</dbReference>
<protein>
    <submittedName>
        <fullName evidence="4">NAD dependent epimerase/dehydratase</fullName>
    </submittedName>
</protein>
<dbReference type="AlphaFoldDB" id="A0A1G4AP94"/>
<dbReference type="InterPro" id="IPR050425">
    <property type="entry name" value="NAD(P)_dehydrat-like"/>
</dbReference>
<name>A0A1G4AP94_9PEZI</name>
<comment type="similarity">
    <text evidence="2">Belongs to the NAD(P)-dependent epimerase/dehydratase family. Dihydroflavonol-4-reductase subfamily.</text>
</comment>
<dbReference type="PANTHER" id="PTHR10366:SF564">
    <property type="entry name" value="STEROL-4-ALPHA-CARBOXYLATE 3-DEHYDROGENASE, DECARBOXYLATING"/>
    <property type="match status" value="1"/>
</dbReference>
<keyword evidence="1" id="KW-0560">Oxidoreductase</keyword>
<dbReference type="InterPro" id="IPR036291">
    <property type="entry name" value="NAD(P)-bd_dom_sf"/>
</dbReference>
<organism evidence="4 5">
    <name type="scientific">Colletotrichum orchidophilum</name>
    <dbReference type="NCBI Taxonomy" id="1209926"/>
    <lineage>
        <taxon>Eukaryota</taxon>
        <taxon>Fungi</taxon>
        <taxon>Dikarya</taxon>
        <taxon>Ascomycota</taxon>
        <taxon>Pezizomycotina</taxon>
        <taxon>Sordariomycetes</taxon>
        <taxon>Hypocreomycetidae</taxon>
        <taxon>Glomerellales</taxon>
        <taxon>Glomerellaceae</taxon>
        <taxon>Colletotrichum</taxon>
    </lineage>
</organism>
<dbReference type="GO" id="GO:0016616">
    <property type="term" value="F:oxidoreductase activity, acting on the CH-OH group of donors, NAD or NADP as acceptor"/>
    <property type="evidence" value="ECO:0007669"/>
    <property type="project" value="TreeGrafter"/>
</dbReference>
<dbReference type="InterPro" id="IPR001509">
    <property type="entry name" value="Epimerase_deHydtase"/>
</dbReference>
<evidence type="ECO:0000256" key="1">
    <source>
        <dbReference type="ARBA" id="ARBA00023002"/>
    </source>
</evidence>
<sequence>MSSTKGLALVTGANGFIGARTVEAFLLAGYSVRGAVRSPRSAAELTAALPSQAASGQLSTTIVPDITVPGAFDEAVQGVTSIAHLASPVDFTNTNVDQVLGTAVQGTLGILESATKVTGLKSFVYMSSIVAIRGSSPKFQGRVVTEADWNDEAEEILAKAGTEATGHQIYGASKVKAERAFWDFKEKNQGRIHFSMTAINPVWVAGPPLILPEDPKKLSDTAIVAYRVMSGEEVPPVGPGNGTHVDARDVGRLIVFAADRPDVADGQRFIAGGNGNFANIQAYCDLLRKAYPNRANIIKEGEPGKGYLEDYGEPPESRRVDATKASKATGQGWIPFDKMILDAAKAYEMYF</sequence>
<reference evidence="4 5" key="1">
    <citation type="submission" date="2016-09" db="EMBL/GenBank/DDBJ databases">
        <authorList>
            <person name="Capua I."/>
            <person name="De Benedictis P."/>
            <person name="Joannis T."/>
            <person name="Lombin L.H."/>
            <person name="Cattoli G."/>
        </authorList>
    </citation>
    <scope>NUCLEOTIDE SEQUENCE [LARGE SCALE GENOMIC DNA]</scope>
    <source>
        <strain evidence="4 5">IMI 309357</strain>
    </source>
</reference>
<dbReference type="GeneID" id="34566907"/>
<proteinExistence type="inferred from homology"/>
<dbReference type="RefSeq" id="XP_022468100.1">
    <property type="nucleotide sequence ID" value="XM_022625397.1"/>
</dbReference>
<keyword evidence="5" id="KW-1185">Reference proteome</keyword>
<dbReference type="SUPFAM" id="SSF51735">
    <property type="entry name" value="NAD(P)-binding Rossmann-fold domains"/>
    <property type="match status" value="1"/>
</dbReference>
<dbReference type="STRING" id="1209926.A0A1G4AP94"/>
<dbReference type="PANTHER" id="PTHR10366">
    <property type="entry name" value="NAD DEPENDENT EPIMERASE/DEHYDRATASE"/>
    <property type="match status" value="1"/>
</dbReference>
<evidence type="ECO:0000259" key="3">
    <source>
        <dbReference type="Pfam" id="PF01370"/>
    </source>
</evidence>
<dbReference type="Pfam" id="PF01370">
    <property type="entry name" value="Epimerase"/>
    <property type="match status" value="1"/>
</dbReference>
<evidence type="ECO:0000256" key="2">
    <source>
        <dbReference type="ARBA" id="ARBA00023445"/>
    </source>
</evidence>
<comment type="caution">
    <text evidence="4">The sequence shown here is derived from an EMBL/GenBank/DDBJ whole genome shotgun (WGS) entry which is preliminary data.</text>
</comment>
<accession>A0A1G4AP94</accession>
<evidence type="ECO:0000313" key="5">
    <source>
        <dbReference type="Proteomes" id="UP000176998"/>
    </source>
</evidence>
<evidence type="ECO:0000313" key="4">
    <source>
        <dbReference type="EMBL" id="OHE90926.1"/>
    </source>
</evidence>
<dbReference type="OrthoDB" id="2735536at2759"/>
<gene>
    <name evidence="4" type="ORF">CORC01_13781</name>
</gene>
<dbReference type="EMBL" id="MJBS01000213">
    <property type="protein sequence ID" value="OHE90926.1"/>
    <property type="molecule type" value="Genomic_DNA"/>
</dbReference>
<feature type="domain" description="NAD-dependent epimerase/dehydratase" evidence="3">
    <location>
        <begin position="8"/>
        <end position="268"/>
    </location>
</feature>